<dbReference type="PANTHER" id="PTHR30511:SF0">
    <property type="entry name" value="ALANINE RACEMASE, CATABOLIC-RELATED"/>
    <property type="match status" value="1"/>
</dbReference>
<feature type="binding site" evidence="4 6">
    <location>
        <position position="129"/>
    </location>
    <ligand>
        <name>substrate</name>
    </ligand>
</feature>
<comment type="similarity">
    <text evidence="4">Belongs to the alanine racemase family.</text>
</comment>
<dbReference type="STRING" id="1705.CA21670_01995"/>
<dbReference type="GO" id="GO:0008784">
    <property type="term" value="F:alanine racemase activity"/>
    <property type="evidence" value="ECO:0007669"/>
    <property type="project" value="UniProtKB-UniRule"/>
</dbReference>
<dbReference type="Pfam" id="PF01168">
    <property type="entry name" value="Ala_racemase_N"/>
    <property type="match status" value="1"/>
</dbReference>
<dbReference type="GO" id="GO:0005829">
    <property type="term" value="C:cytosol"/>
    <property type="evidence" value="ECO:0007669"/>
    <property type="project" value="TreeGrafter"/>
</dbReference>
<evidence type="ECO:0000256" key="2">
    <source>
        <dbReference type="ARBA" id="ARBA00022898"/>
    </source>
</evidence>
<dbReference type="SUPFAM" id="SSF50621">
    <property type="entry name" value="Alanine racemase C-terminal domain-like"/>
    <property type="match status" value="1"/>
</dbReference>
<evidence type="ECO:0000256" key="1">
    <source>
        <dbReference type="ARBA" id="ARBA00001933"/>
    </source>
</evidence>
<dbReference type="Proteomes" id="UP000076947">
    <property type="component" value="Unassembled WGS sequence"/>
</dbReference>
<dbReference type="GO" id="GO:0009252">
    <property type="term" value="P:peptidoglycan biosynthetic process"/>
    <property type="evidence" value="ECO:0007669"/>
    <property type="project" value="TreeGrafter"/>
</dbReference>
<comment type="cofactor">
    <cofactor evidence="1 4 5">
        <name>pyridoxal 5'-phosphate</name>
        <dbReference type="ChEBI" id="CHEBI:597326"/>
    </cofactor>
</comment>
<feature type="active site" description="Proton acceptor; specific for D-alanine" evidence="4">
    <location>
        <position position="35"/>
    </location>
</feature>
<dbReference type="AlphaFoldDB" id="A0A177ID09"/>
<dbReference type="InterPro" id="IPR020622">
    <property type="entry name" value="Ala_racemase_pyridoxalP-BS"/>
</dbReference>
<dbReference type="PRINTS" id="PR00992">
    <property type="entry name" value="ALARACEMASE"/>
</dbReference>
<dbReference type="InterPro" id="IPR000821">
    <property type="entry name" value="Ala_racemase"/>
</dbReference>
<comment type="caution">
    <text evidence="8">The sequence shown here is derived from an EMBL/GenBank/DDBJ whole genome shotgun (WGS) entry which is preliminary data.</text>
</comment>
<protein>
    <recommendedName>
        <fullName evidence="4">Alanine racemase</fullName>
        <ecNumber evidence="4">5.1.1.1</ecNumber>
    </recommendedName>
</protein>
<dbReference type="GO" id="GO:0030170">
    <property type="term" value="F:pyridoxal phosphate binding"/>
    <property type="evidence" value="ECO:0007669"/>
    <property type="project" value="UniProtKB-UniRule"/>
</dbReference>
<dbReference type="InterPro" id="IPR029066">
    <property type="entry name" value="PLP-binding_barrel"/>
</dbReference>
<dbReference type="GO" id="GO:0030632">
    <property type="term" value="P:D-alanine biosynthetic process"/>
    <property type="evidence" value="ECO:0007669"/>
    <property type="project" value="UniProtKB-UniRule"/>
</dbReference>
<dbReference type="InterPro" id="IPR009006">
    <property type="entry name" value="Ala_racemase/Decarboxylase_C"/>
</dbReference>
<keyword evidence="3 4" id="KW-0413">Isomerase</keyword>
<comment type="pathway">
    <text evidence="4">Amino-acid biosynthesis; D-alanine biosynthesis; D-alanine from L-alanine: step 1/1.</text>
</comment>
<dbReference type="FunFam" id="3.20.20.10:FF:000002">
    <property type="entry name" value="Alanine racemase"/>
    <property type="match status" value="1"/>
</dbReference>
<dbReference type="Pfam" id="PF00842">
    <property type="entry name" value="Ala_racemase_C"/>
    <property type="match status" value="1"/>
</dbReference>
<dbReference type="SMART" id="SM01005">
    <property type="entry name" value="Ala_racemase_C"/>
    <property type="match status" value="1"/>
</dbReference>
<dbReference type="UniPathway" id="UPA00042">
    <property type="reaction ID" value="UER00497"/>
</dbReference>
<evidence type="ECO:0000313" key="9">
    <source>
        <dbReference type="Proteomes" id="UP000076947"/>
    </source>
</evidence>
<organism evidence="8 9">
    <name type="scientific">Corynebacterium stationis</name>
    <dbReference type="NCBI Taxonomy" id="1705"/>
    <lineage>
        <taxon>Bacteria</taxon>
        <taxon>Bacillati</taxon>
        <taxon>Actinomycetota</taxon>
        <taxon>Actinomycetes</taxon>
        <taxon>Mycobacteriales</taxon>
        <taxon>Corynebacteriaceae</taxon>
        <taxon>Corynebacterium</taxon>
    </lineage>
</organism>
<dbReference type="OrthoDB" id="9813814at2"/>
<dbReference type="RefSeq" id="WP_066840277.1">
    <property type="nucleotide sequence ID" value="NZ_LSTQ01000024.1"/>
</dbReference>
<dbReference type="CDD" id="cd00430">
    <property type="entry name" value="PLPDE_III_AR"/>
    <property type="match status" value="1"/>
</dbReference>
<feature type="binding site" evidence="4 6">
    <location>
        <position position="304"/>
    </location>
    <ligand>
        <name>substrate</name>
    </ligand>
</feature>
<name>A0A177ID09_9CORY</name>
<comment type="catalytic activity">
    <reaction evidence="4">
        <text>L-alanine = D-alanine</text>
        <dbReference type="Rhea" id="RHEA:20249"/>
        <dbReference type="ChEBI" id="CHEBI:57416"/>
        <dbReference type="ChEBI" id="CHEBI:57972"/>
        <dbReference type="EC" id="5.1.1.1"/>
    </reaction>
</comment>
<dbReference type="NCBIfam" id="TIGR00492">
    <property type="entry name" value="alr"/>
    <property type="match status" value="1"/>
</dbReference>
<dbReference type="HAMAP" id="MF_01201">
    <property type="entry name" value="Ala_racemase"/>
    <property type="match status" value="1"/>
</dbReference>
<dbReference type="InterPro" id="IPR001608">
    <property type="entry name" value="Ala_racemase_N"/>
</dbReference>
<comment type="function">
    <text evidence="4">Catalyzes the interconversion of L-alanine and D-alanine. May also act on other amino acids.</text>
</comment>
<dbReference type="Gene3D" id="2.40.37.10">
    <property type="entry name" value="Lyase, Ornithine Decarboxylase, Chain A, domain 1"/>
    <property type="match status" value="1"/>
</dbReference>
<dbReference type="EC" id="5.1.1.1" evidence="4"/>
<feature type="active site" description="Proton acceptor; specific for L-alanine" evidence="4">
    <location>
        <position position="256"/>
    </location>
</feature>
<evidence type="ECO:0000259" key="7">
    <source>
        <dbReference type="SMART" id="SM01005"/>
    </source>
</evidence>
<evidence type="ECO:0000256" key="4">
    <source>
        <dbReference type="HAMAP-Rule" id="MF_01201"/>
    </source>
</evidence>
<reference evidence="9" key="1">
    <citation type="submission" date="2016-02" db="EMBL/GenBank/DDBJ databases">
        <authorList>
            <person name="Kaur G."/>
            <person name="Nair G.R."/>
            <person name="Mayilraj S."/>
        </authorList>
    </citation>
    <scope>NUCLEOTIDE SEQUENCE [LARGE SCALE GENOMIC DNA]</scope>
    <source>
        <strain evidence="9">GA-15</strain>
    </source>
</reference>
<keyword evidence="2 4" id="KW-0663">Pyridoxal phosphate</keyword>
<gene>
    <name evidence="8" type="ORF">AYJ05_00510</name>
</gene>
<dbReference type="EMBL" id="LSTQ01000024">
    <property type="protein sequence ID" value="OAH25975.1"/>
    <property type="molecule type" value="Genomic_DNA"/>
</dbReference>
<evidence type="ECO:0000256" key="6">
    <source>
        <dbReference type="PIRSR" id="PIRSR600821-52"/>
    </source>
</evidence>
<feature type="modified residue" description="N6-(pyridoxal phosphate)lysine" evidence="4 5">
    <location>
        <position position="35"/>
    </location>
</feature>
<dbReference type="Gene3D" id="3.20.20.10">
    <property type="entry name" value="Alanine racemase"/>
    <property type="match status" value="1"/>
</dbReference>
<feature type="domain" description="Alanine racemase C-terminal" evidence="7">
    <location>
        <begin position="235"/>
        <end position="361"/>
    </location>
</feature>
<dbReference type="SUPFAM" id="SSF51419">
    <property type="entry name" value="PLP-binding barrel"/>
    <property type="match status" value="1"/>
</dbReference>
<dbReference type="InterPro" id="IPR011079">
    <property type="entry name" value="Ala_racemase_C"/>
</dbReference>
<accession>A0A177ID09</accession>
<dbReference type="PROSITE" id="PS00395">
    <property type="entry name" value="ALANINE_RACEMASE"/>
    <property type="match status" value="1"/>
</dbReference>
<evidence type="ECO:0000256" key="3">
    <source>
        <dbReference type="ARBA" id="ARBA00023235"/>
    </source>
</evidence>
<proteinExistence type="inferred from homology"/>
<evidence type="ECO:0000256" key="5">
    <source>
        <dbReference type="PIRSR" id="PIRSR600821-50"/>
    </source>
</evidence>
<evidence type="ECO:0000313" key="8">
    <source>
        <dbReference type="EMBL" id="OAH25975.1"/>
    </source>
</evidence>
<sequence>MSLLSTRINLDAISHNVRRLKELVGPDVRLMCVVKADAYGHGVEKVAPVMLKAGADVLGCATVDEAVALRKLGIDAELVAWMWEPDQDLSDALSSNIVIGVPSLAHAQVLVDIEVPVKVVIKVETGMHRNGVDPAQWDEVFTVLRDAEHIEVTGLMSHLACADEPDNPHTDIQAAEFQQAVYRARELGLECPINHLANSPATLTRKDLHFDQVRVGLACYGLEPVAGLDHGLEPAMTWAANIINVKPIKKGESSCYGLTWTAPADGYLAVVPVGYADGLPRSIQGSLEVTISGKSYPHVGRVSMDQIVVDLGENPFGVSPDDEVIIFGEGGQSATQLADAAGTINYEIVCRPTGRTKRTYEGGIDL</sequence>
<dbReference type="PANTHER" id="PTHR30511">
    <property type="entry name" value="ALANINE RACEMASE"/>
    <property type="match status" value="1"/>
</dbReference>
<keyword evidence="9" id="KW-1185">Reference proteome</keyword>